<gene>
    <name evidence="2 4" type="primary">rbfA</name>
    <name evidence="4" type="ORF">LA55_1934</name>
</gene>
<dbReference type="InterPro" id="IPR000238">
    <property type="entry name" value="RbfA"/>
</dbReference>
<comment type="subcellular location">
    <subcellularLocation>
        <location evidence="2">Cytoplasm</location>
    </subcellularLocation>
</comment>
<accession>A0A0B6DHS6</accession>
<dbReference type="InterPro" id="IPR020053">
    <property type="entry name" value="Ribosome-bd_factorA_CS"/>
</dbReference>
<dbReference type="NCBIfam" id="TIGR00082">
    <property type="entry name" value="rbfA"/>
    <property type="match status" value="1"/>
</dbReference>
<evidence type="ECO:0000256" key="2">
    <source>
        <dbReference type="HAMAP-Rule" id="MF_00003"/>
    </source>
</evidence>
<dbReference type="Proteomes" id="UP000031830">
    <property type="component" value="Chromosome"/>
</dbReference>
<dbReference type="PANTHER" id="PTHR33515">
    <property type="entry name" value="RIBOSOME-BINDING FACTOR A, CHLOROPLASTIC-RELATED"/>
    <property type="match status" value="1"/>
</dbReference>
<dbReference type="SUPFAM" id="SSF89919">
    <property type="entry name" value="Ribosome-binding factor A, RbfA"/>
    <property type="match status" value="1"/>
</dbReference>
<dbReference type="GO" id="GO:0043024">
    <property type="term" value="F:ribosomal small subunit binding"/>
    <property type="evidence" value="ECO:0007669"/>
    <property type="project" value="TreeGrafter"/>
</dbReference>
<comment type="subunit">
    <text evidence="2">Monomer. Binds 30S ribosomal subunits, but not 50S ribosomal subunits or 70S ribosomes.</text>
</comment>
<name>A0A0B6DHS6_9GAMM</name>
<dbReference type="InterPro" id="IPR015946">
    <property type="entry name" value="KH_dom-like_a/b"/>
</dbReference>
<evidence type="ECO:0000313" key="5">
    <source>
        <dbReference type="Proteomes" id="UP000031830"/>
    </source>
</evidence>
<dbReference type="OrthoDB" id="307788at2"/>
<dbReference type="Gene3D" id="3.30.300.20">
    <property type="match status" value="1"/>
</dbReference>
<dbReference type="GO" id="GO:0030490">
    <property type="term" value="P:maturation of SSU-rRNA"/>
    <property type="evidence" value="ECO:0007669"/>
    <property type="project" value="UniProtKB-UniRule"/>
</dbReference>
<evidence type="ECO:0000256" key="1">
    <source>
        <dbReference type="ARBA" id="ARBA00022517"/>
    </source>
</evidence>
<dbReference type="KEGG" id="fpj:LA02_303"/>
<dbReference type="GO" id="GO:0005829">
    <property type="term" value="C:cytosol"/>
    <property type="evidence" value="ECO:0007669"/>
    <property type="project" value="TreeGrafter"/>
</dbReference>
<dbReference type="AlphaFoldDB" id="A0A0B6DHS6"/>
<keyword evidence="2" id="KW-0963">Cytoplasm</keyword>
<comment type="similarity">
    <text evidence="2">Belongs to the RbfA family.</text>
</comment>
<protein>
    <recommendedName>
        <fullName evidence="2">Ribosome-binding factor A</fullName>
    </recommendedName>
</protein>
<comment type="function">
    <text evidence="2">One of several proteins that assist in the late maturation steps of the functional core of the 30S ribosomal subunit. Associates with free 30S ribosomal subunits (but not with 30S subunits that are part of 70S ribosomes or polysomes). Required for efficient processing of 16S rRNA. May interact with the 5'-terminal helix region of 16S rRNA.</text>
</comment>
<dbReference type="RefSeq" id="WP_042516992.1">
    <property type="nucleotide sequence ID" value="NZ_CP009440.1"/>
</dbReference>
<sequence length="143" mass="16383">MAAEGRVQRVASELQKVISLLLRTKIKDSKLATATITEVELSKDLSYAKVYYTCLDIQEAQYITKAFEKSKGFFRSSIAKSLNLRIVPNLKFIYDKSLDYGMEMEGKIQQALEADSKIIKQDDNSLQENYKDSDKETKVEKLR</sequence>
<keyword evidence="1 2" id="KW-0690">Ribosome biogenesis</keyword>
<dbReference type="InterPro" id="IPR023799">
    <property type="entry name" value="RbfA_dom_sf"/>
</dbReference>
<proteinExistence type="inferred from homology"/>
<feature type="region of interest" description="Disordered" evidence="3">
    <location>
        <begin position="123"/>
        <end position="143"/>
    </location>
</feature>
<dbReference type="EMBL" id="CP009440">
    <property type="protein sequence ID" value="AJI53646.1"/>
    <property type="molecule type" value="Genomic_DNA"/>
</dbReference>
<dbReference type="PROSITE" id="PS01319">
    <property type="entry name" value="RBFA"/>
    <property type="match status" value="1"/>
</dbReference>
<dbReference type="STRING" id="28110.KU46_378"/>
<dbReference type="HAMAP" id="MF_00003">
    <property type="entry name" value="RbfA"/>
    <property type="match status" value="1"/>
</dbReference>
<dbReference type="Pfam" id="PF02033">
    <property type="entry name" value="RBFA"/>
    <property type="match status" value="1"/>
</dbReference>
<evidence type="ECO:0000256" key="3">
    <source>
        <dbReference type="SAM" id="MobiDB-lite"/>
    </source>
</evidence>
<dbReference type="KEGG" id="fpz:LA55_1934"/>
<dbReference type="PANTHER" id="PTHR33515:SF1">
    <property type="entry name" value="RIBOSOME-BINDING FACTOR A, CHLOROPLASTIC-RELATED"/>
    <property type="match status" value="1"/>
</dbReference>
<reference evidence="4 5" key="1">
    <citation type="journal article" date="2015" name="Genome Announc.">
        <title>Genome sequencing of 18 francisella strains to aid in assay development and testing.</title>
        <authorList>
            <person name="Johnson S.L."/>
            <person name="Daligault H.E."/>
            <person name="Davenport K.W."/>
            <person name="Coyne S.R."/>
            <person name="Frey K.G."/>
            <person name="Koroleva G.I."/>
            <person name="Broomall S.M."/>
            <person name="Bishop-Lilly K.A."/>
            <person name="Bruce D.C."/>
            <person name="Chertkov O."/>
            <person name="Freitas T."/>
            <person name="Jaissle J."/>
            <person name="Ladner J.T."/>
            <person name="Rosenzweig C.N."/>
            <person name="Gibbons H.S."/>
            <person name="Palacios G.F."/>
            <person name="Redden C.L."/>
            <person name="Xu Y."/>
            <person name="Minogue T.D."/>
            <person name="Chain P.S."/>
        </authorList>
    </citation>
    <scope>NUCLEOTIDE SEQUENCE [LARGE SCALE GENOMIC DNA]</scope>
    <source>
        <strain evidence="4 5">GA01-2794</strain>
    </source>
</reference>
<organism evidence="4 5">
    <name type="scientific">Francisella philomiragia</name>
    <dbReference type="NCBI Taxonomy" id="28110"/>
    <lineage>
        <taxon>Bacteria</taxon>
        <taxon>Pseudomonadati</taxon>
        <taxon>Pseudomonadota</taxon>
        <taxon>Gammaproteobacteria</taxon>
        <taxon>Thiotrichales</taxon>
        <taxon>Francisellaceae</taxon>
        <taxon>Francisella</taxon>
    </lineage>
</organism>
<evidence type="ECO:0000313" key="4">
    <source>
        <dbReference type="EMBL" id="AJI53646.1"/>
    </source>
</evidence>